<protein>
    <submittedName>
        <fullName evidence="3">SAF domain-containing protein</fullName>
    </submittedName>
</protein>
<keyword evidence="2" id="KW-0812">Transmembrane</keyword>
<accession>A0ABS3RGJ5</accession>
<keyword evidence="4" id="KW-1185">Reference proteome</keyword>
<dbReference type="RefSeq" id="WP_208274655.1">
    <property type="nucleotide sequence ID" value="NZ_BAAAGM010000128.1"/>
</dbReference>
<feature type="transmembrane region" description="Helical" evidence="2">
    <location>
        <begin position="55"/>
        <end position="74"/>
    </location>
</feature>
<dbReference type="Proteomes" id="UP000666915">
    <property type="component" value="Unassembled WGS sequence"/>
</dbReference>
<gene>
    <name evidence="3" type="ORF">J4557_48380</name>
</gene>
<sequence length="495" mass="52285">MPGLLDGAVALLDRRRLTSVWVPLAAFLAAVAGVVAAGAGWGTTMPWWNGLAADTRVLLGLGALLATIVLGQFLDAAQTGLIRCYEGYWPDRRILNPLRDGLRARHLAAQRRRGPRDPELFLSYPRTAARTLPTRLGNILRAAEEHGDRYGLDAVSTWPRLYGVLPDAFRASFAQAAAALEAAVTVSFLGGLFAIVGGVLGALLLPGPGAAGCVWGGALVAVLGYRGAVRAARPYAQLVRAAYDVHRFLLLEAMGLRLPSGPGAERAQWEQLGKVWYLGAADFDQAGALRYPTEQGPDEARAAARPAPPVPVPAGTPGRARSPRPSRVRAVLVAAVLLAGALAWTAADTLPARPSLAASGAGVRAARDLTAFHLLTRDDLRRTRGPVRPADLVGRYTLRPILRGKPVRPVGLGPRLAAGRLAGRIVTTVTLSTGADRVRPGQTVGARGTTAWFTDLLVLDVQAKEVLIVAVRPADLDQLSRDLQSGPLRLTLPAG</sequence>
<reference evidence="3 4" key="1">
    <citation type="submission" date="2021-03" db="EMBL/GenBank/DDBJ databases">
        <authorList>
            <person name="Kanchanasin P."/>
            <person name="Saeng-In P."/>
            <person name="Phongsopitanun W."/>
            <person name="Yuki M."/>
            <person name="Kudo T."/>
            <person name="Ohkuma M."/>
            <person name="Tanasupawat S."/>
        </authorList>
    </citation>
    <scope>NUCLEOTIDE SEQUENCE [LARGE SCALE GENOMIC DNA]</scope>
    <source>
        <strain evidence="3 4">L46</strain>
    </source>
</reference>
<evidence type="ECO:0000256" key="2">
    <source>
        <dbReference type="SAM" id="Phobius"/>
    </source>
</evidence>
<dbReference type="CDD" id="cd11614">
    <property type="entry name" value="SAF_CpaB_FlgA_like"/>
    <property type="match status" value="1"/>
</dbReference>
<evidence type="ECO:0000313" key="3">
    <source>
        <dbReference type="EMBL" id="MBO2445341.1"/>
    </source>
</evidence>
<feature type="region of interest" description="Disordered" evidence="1">
    <location>
        <begin position="292"/>
        <end position="324"/>
    </location>
</feature>
<feature type="transmembrane region" description="Helical" evidence="2">
    <location>
        <begin position="20"/>
        <end position="43"/>
    </location>
</feature>
<feature type="transmembrane region" description="Helical" evidence="2">
    <location>
        <begin position="328"/>
        <end position="347"/>
    </location>
</feature>
<keyword evidence="2" id="KW-0472">Membrane</keyword>
<name>A0ABS3RGJ5_9ACTN</name>
<feature type="transmembrane region" description="Helical" evidence="2">
    <location>
        <begin position="209"/>
        <end position="228"/>
    </location>
</feature>
<comment type="caution">
    <text evidence="3">The sequence shown here is derived from an EMBL/GenBank/DDBJ whole genome shotgun (WGS) entry which is preliminary data.</text>
</comment>
<keyword evidence="2" id="KW-1133">Transmembrane helix</keyword>
<dbReference type="EMBL" id="JAGEOK010000074">
    <property type="protein sequence ID" value="MBO2445341.1"/>
    <property type="molecule type" value="Genomic_DNA"/>
</dbReference>
<evidence type="ECO:0000256" key="1">
    <source>
        <dbReference type="SAM" id="MobiDB-lite"/>
    </source>
</evidence>
<proteinExistence type="predicted"/>
<organism evidence="3 4">
    <name type="scientific">Actinomadura nitritigenes</name>
    <dbReference type="NCBI Taxonomy" id="134602"/>
    <lineage>
        <taxon>Bacteria</taxon>
        <taxon>Bacillati</taxon>
        <taxon>Actinomycetota</taxon>
        <taxon>Actinomycetes</taxon>
        <taxon>Streptosporangiales</taxon>
        <taxon>Thermomonosporaceae</taxon>
        <taxon>Actinomadura</taxon>
    </lineage>
</organism>
<evidence type="ECO:0000313" key="4">
    <source>
        <dbReference type="Proteomes" id="UP000666915"/>
    </source>
</evidence>
<feature type="transmembrane region" description="Helical" evidence="2">
    <location>
        <begin position="178"/>
        <end position="203"/>
    </location>
</feature>